<dbReference type="OrthoDB" id="10262857at2759"/>
<dbReference type="STRING" id="879819.A0A0J0XQN7"/>
<evidence type="ECO:0000256" key="3">
    <source>
        <dbReference type="ARBA" id="ARBA00006218"/>
    </source>
</evidence>
<proteinExistence type="inferred from homology"/>
<dbReference type="CDD" id="cd14942">
    <property type="entry name" value="TRAPPC3_bet3"/>
    <property type="match status" value="1"/>
</dbReference>
<dbReference type="GO" id="GO:0030008">
    <property type="term" value="C:TRAPP complex"/>
    <property type="evidence" value="ECO:0007669"/>
    <property type="project" value="InterPro"/>
</dbReference>
<comment type="subcellular location">
    <subcellularLocation>
        <location evidence="2">Endoplasmic reticulum</location>
    </subcellularLocation>
    <subcellularLocation>
        <location evidence="1 8">Golgi apparatus</location>
        <location evidence="1 8">cis-Golgi network</location>
    </subcellularLocation>
</comment>
<dbReference type="PANTHER" id="PTHR13048">
    <property type="entry name" value="TRAFFICKING PROTEIN PARTICLE COMPLEX SUBUNIT 3"/>
    <property type="match status" value="1"/>
</dbReference>
<comment type="similarity">
    <text evidence="3 8">Belongs to the TRAPP small subunits family. BET3 subfamily.</text>
</comment>
<evidence type="ECO:0000256" key="6">
    <source>
        <dbReference type="ARBA" id="ARBA00022892"/>
    </source>
</evidence>
<dbReference type="Proteomes" id="UP000053611">
    <property type="component" value="Unassembled WGS sequence"/>
</dbReference>
<gene>
    <name evidence="9" type="ORF">CC85DRAFT_284543</name>
</gene>
<evidence type="ECO:0000256" key="2">
    <source>
        <dbReference type="ARBA" id="ARBA00004240"/>
    </source>
</evidence>
<dbReference type="RefSeq" id="XP_018279887.1">
    <property type="nucleotide sequence ID" value="XM_018422787.1"/>
</dbReference>
<keyword evidence="6 8" id="KW-0931">ER-Golgi transport</keyword>
<dbReference type="GO" id="GO:0016236">
    <property type="term" value="P:macroautophagy"/>
    <property type="evidence" value="ECO:0007669"/>
    <property type="project" value="UniProtKB-ARBA"/>
</dbReference>
<evidence type="ECO:0000313" key="10">
    <source>
        <dbReference type="Proteomes" id="UP000053611"/>
    </source>
</evidence>
<evidence type="ECO:0000256" key="8">
    <source>
        <dbReference type="PIRNR" id="PIRNR018293"/>
    </source>
</evidence>
<keyword evidence="10" id="KW-1185">Reference proteome</keyword>
<evidence type="ECO:0000256" key="5">
    <source>
        <dbReference type="ARBA" id="ARBA00022824"/>
    </source>
</evidence>
<dbReference type="FunFam" id="3.30.1380.20:FF:000001">
    <property type="entry name" value="Trafficking protein particle complex subunit BET3"/>
    <property type="match status" value="1"/>
</dbReference>
<evidence type="ECO:0000256" key="1">
    <source>
        <dbReference type="ARBA" id="ARBA00004222"/>
    </source>
</evidence>
<keyword evidence="5" id="KW-0256">Endoplasmic reticulum</keyword>
<evidence type="ECO:0000313" key="9">
    <source>
        <dbReference type="EMBL" id="KLT43396.1"/>
    </source>
</evidence>
<dbReference type="PIRSF" id="PIRSF018293">
    <property type="entry name" value="TRAPP_I_complex_Bet3"/>
    <property type="match status" value="1"/>
</dbReference>
<name>A0A0J0XQN7_9TREE</name>
<sequence length="191" mass="21457">MSQPGKQYKAIGDDAWKRADKVNGELFALTYGALVVQFIKDYEDYGEVNKQLEKMGYNIGTRLIEDLLARTGLQRCASFAETAEVVSKVAFRAFLNIAPSVTFPQGAAGNEFVLTFEENPLAEFAELPRDAREGGLWFSNVYAGVVRGALEMVQMQVEARFLSDQLRGDDTTELYVRLVRILEEEQPENDE</sequence>
<dbReference type="GO" id="GO:0005783">
    <property type="term" value="C:endoplasmic reticulum"/>
    <property type="evidence" value="ECO:0007669"/>
    <property type="project" value="UniProtKB-SubCell"/>
</dbReference>
<organism evidence="9 10">
    <name type="scientific">Cutaneotrichosporon oleaginosum</name>
    <dbReference type="NCBI Taxonomy" id="879819"/>
    <lineage>
        <taxon>Eukaryota</taxon>
        <taxon>Fungi</taxon>
        <taxon>Dikarya</taxon>
        <taxon>Basidiomycota</taxon>
        <taxon>Agaricomycotina</taxon>
        <taxon>Tremellomycetes</taxon>
        <taxon>Trichosporonales</taxon>
        <taxon>Trichosporonaceae</taxon>
        <taxon>Cutaneotrichosporon</taxon>
    </lineage>
</organism>
<dbReference type="Pfam" id="PF04051">
    <property type="entry name" value="TRAPP"/>
    <property type="match status" value="1"/>
</dbReference>
<keyword evidence="7 8" id="KW-0333">Golgi apparatus</keyword>
<dbReference type="GO" id="GO:0048193">
    <property type="term" value="P:Golgi vesicle transport"/>
    <property type="evidence" value="ECO:0007669"/>
    <property type="project" value="InterPro"/>
</dbReference>
<protein>
    <recommendedName>
        <fullName evidence="8">Trafficking protein particle complex subunit BET3</fullName>
    </recommendedName>
</protein>
<accession>A0A0J0XQN7</accession>
<dbReference type="GeneID" id="28983390"/>
<dbReference type="InterPro" id="IPR024096">
    <property type="entry name" value="NO_sig/Golgi_transp_ligand-bd"/>
</dbReference>
<dbReference type="Gene3D" id="3.30.1380.20">
    <property type="entry name" value="Trafficking protein particle complex subunit 3"/>
    <property type="match status" value="1"/>
</dbReference>
<reference evidence="9 10" key="1">
    <citation type="submission" date="2015-03" db="EMBL/GenBank/DDBJ databases">
        <title>Genomics and transcriptomics of the oil-accumulating basidiomycete yeast T. oleaginosus allow insights into substrate utilization and the diverse evolutionary trajectories of mating systems in fungi.</title>
        <authorList>
            <consortium name="DOE Joint Genome Institute"/>
            <person name="Kourist R."/>
            <person name="Kracht O."/>
            <person name="Bracharz F."/>
            <person name="Lipzen A."/>
            <person name="Nolan M."/>
            <person name="Ohm R."/>
            <person name="Grigoriev I."/>
            <person name="Sun S."/>
            <person name="Heitman J."/>
            <person name="Bruck T."/>
            <person name="Nowrousian M."/>
        </authorList>
    </citation>
    <scope>NUCLEOTIDE SEQUENCE [LARGE SCALE GENOMIC DNA]</scope>
    <source>
        <strain evidence="9 10">IBC0246</strain>
    </source>
</reference>
<dbReference type="AlphaFoldDB" id="A0A0J0XQN7"/>
<dbReference type="GO" id="GO:0005794">
    <property type="term" value="C:Golgi apparatus"/>
    <property type="evidence" value="ECO:0007669"/>
    <property type="project" value="UniProtKB-SubCell"/>
</dbReference>
<evidence type="ECO:0000256" key="7">
    <source>
        <dbReference type="ARBA" id="ARBA00023034"/>
    </source>
</evidence>
<dbReference type="InterPro" id="IPR007194">
    <property type="entry name" value="TRAPP_component"/>
</dbReference>
<dbReference type="EMBL" id="KQ087195">
    <property type="protein sequence ID" value="KLT43396.1"/>
    <property type="molecule type" value="Genomic_DNA"/>
</dbReference>
<dbReference type="SUPFAM" id="SSF111126">
    <property type="entry name" value="Ligand-binding domain in the NO signalling and Golgi transport"/>
    <property type="match status" value="1"/>
</dbReference>
<keyword evidence="4 8" id="KW-0813">Transport</keyword>
<evidence type="ECO:0000256" key="4">
    <source>
        <dbReference type="ARBA" id="ARBA00022448"/>
    </source>
</evidence>
<dbReference type="InterPro" id="IPR016721">
    <property type="entry name" value="Bet3"/>
</dbReference>